<accession>A0A4R2IFN9</accession>
<dbReference type="EMBL" id="SLWQ01000001">
    <property type="protein sequence ID" value="TCO42639.1"/>
    <property type="molecule type" value="Genomic_DNA"/>
</dbReference>
<sequence length="407" mass="45206">MKCRFCATPLVDVFLDLGCAPPSNAFLAPADLEKPELYFPLRLFTCSSCYLVQVDEVQRHDLLFSNEYAYFSSYSRSWLAHARRYVTDAVARLSLGRDSLVVEVASNDGYLLQYMRELGIPCFGVEPTANTAAAARARGVETIERFFGRAVAEELVASRGKADLLIGNNVLAHVPDINDFIAGLAAGLARQGTITVEFPHLLRLVEQRQFDTVYHEHFSYFSFHTAQRIFATHGLRVWDVEELATHGGSLRLWACHAGAARTQTPAVADMLGKEAAAGMQHMDFYRGFQRLADATKDEFLAFLLERKRQGKHVVGYGAAAKGNTLLNYAGVRPDLLAYVADASPHKQGLHLPGSRIPVVPEARIRESRPDHVVILPWNLREEIAAQLDYVRAWGGNFVTAIPALTSW</sequence>
<comment type="caution">
    <text evidence="3">The sequence shown here is derived from an EMBL/GenBank/DDBJ whole genome shotgun (WGS) entry which is preliminary data.</text>
</comment>
<keyword evidence="4" id="KW-1185">Reference proteome</keyword>
<dbReference type="AlphaFoldDB" id="A0A4R2IFN9"/>
<evidence type="ECO:0000259" key="2">
    <source>
        <dbReference type="Pfam" id="PF08484"/>
    </source>
</evidence>
<dbReference type="InterPro" id="IPR029063">
    <property type="entry name" value="SAM-dependent_MTases_sf"/>
</dbReference>
<keyword evidence="3" id="KW-0489">Methyltransferase</keyword>
<reference evidence="3 4" key="1">
    <citation type="journal article" date="2015" name="Stand. Genomic Sci.">
        <title>Genomic Encyclopedia of Bacterial and Archaeal Type Strains, Phase III: the genomes of soil and plant-associated and newly described type strains.</title>
        <authorList>
            <person name="Whitman W.B."/>
            <person name="Woyke T."/>
            <person name="Klenk H.P."/>
            <person name="Zhou Y."/>
            <person name="Lilburn T.G."/>
            <person name="Beck B.J."/>
            <person name="De Vos P."/>
            <person name="Vandamme P."/>
            <person name="Eisen J.A."/>
            <person name="Garrity G."/>
            <person name="Hugenholtz P."/>
            <person name="Kyrpides N.C."/>
        </authorList>
    </citation>
    <scope>NUCLEOTIDE SEQUENCE [LARGE SCALE GENOMIC DNA]</scope>
    <source>
        <strain evidence="3 4">A3</strain>
    </source>
</reference>
<dbReference type="Gene3D" id="6.10.250.3100">
    <property type="match status" value="1"/>
</dbReference>
<dbReference type="SUPFAM" id="SSF53335">
    <property type="entry name" value="S-adenosyl-L-methionine-dependent methyltransferases"/>
    <property type="match status" value="1"/>
</dbReference>
<name>A0A4R2IFN9_9GAMM</name>
<dbReference type="GO" id="GO:0032259">
    <property type="term" value="P:methylation"/>
    <property type="evidence" value="ECO:0007669"/>
    <property type="project" value="UniProtKB-KW"/>
</dbReference>
<dbReference type="PANTHER" id="PTHR43861:SF5">
    <property type="entry name" value="BLL5978 PROTEIN"/>
    <property type="match status" value="1"/>
</dbReference>
<dbReference type="Proteomes" id="UP000294862">
    <property type="component" value="Unassembled WGS sequence"/>
</dbReference>
<protein>
    <submittedName>
        <fullName evidence="3">Methyltransferase family protein</fullName>
    </submittedName>
</protein>
<evidence type="ECO:0000313" key="3">
    <source>
        <dbReference type="EMBL" id="TCO42639.1"/>
    </source>
</evidence>
<dbReference type="Gene3D" id="3.40.50.720">
    <property type="entry name" value="NAD(P)-binding Rossmann-like Domain"/>
    <property type="match status" value="1"/>
</dbReference>
<dbReference type="Pfam" id="PF08484">
    <property type="entry name" value="Methyltransf_14"/>
    <property type="match status" value="1"/>
</dbReference>
<organism evidence="3 4">
    <name type="scientific">Dokdonella fugitiva</name>
    <dbReference type="NCBI Taxonomy" id="328517"/>
    <lineage>
        <taxon>Bacteria</taxon>
        <taxon>Pseudomonadati</taxon>
        <taxon>Pseudomonadota</taxon>
        <taxon>Gammaproteobacteria</taxon>
        <taxon>Lysobacterales</taxon>
        <taxon>Rhodanobacteraceae</taxon>
        <taxon>Dokdonella</taxon>
    </lineage>
</organism>
<feature type="domain" description="Methyltransferase putative zinc binding" evidence="1">
    <location>
        <begin position="3"/>
        <end position="64"/>
    </location>
</feature>
<dbReference type="Gene3D" id="3.40.50.150">
    <property type="entry name" value="Vaccinia Virus protein VP39"/>
    <property type="match status" value="1"/>
</dbReference>
<keyword evidence="3" id="KW-0808">Transferase</keyword>
<evidence type="ECO:0000313" key="4">
    <source>
        <dbReference type="Proteomes" id="UP000294862"/>
    </source>
</evidence>
<evidence type="ECO:0000259" key="1">
    <source>
        <dbReference type="Pfam" id="PF08421"/>
    </source>
</evidence>
<dbReference type="InterPro" id="IPR013691">
    <property type="entry name" value="MeTrfase_14"/>
</dbReference>
<dbReference type="InterPro" id="IPR013630">
    <property type="entry name" value="Methyltransf_Zn-bd_dom_put"/>
</dbReference>
<proteinExistence type="predicted"/>
<dbReference type="Pfam" id="PF08421">
    <property type="entry name" value="Methyltransf_13"/>
    <property type="match status" value="1"/>
</dbReference>
<dbReference type="PANTHER" id="PTHR43861">
    <property type="entry name" value="TRANS-ACONITATE 2-METHYLTRANSFERASE-RELATED"/>
    <property type="match status" value="1"/>
</dbReference>
<gene>
    <name evidence="3" type="ORF">EV148_10144</name>
</gene>
<dbReference type="Pfam" id="PF13489">
    <property type="entry name" value="Methyltransf_23"/>
    <property type="match status" value="1"/>
</dbReference>
<dbReference type="InterPro" id="IPR038576">
    <property type="entry name" value="Methyltransf_Zn-bd_dom_put_sf"/>
</dbReference>
<dbReference type="GO" id="GO:0008168">
    <property type="term" value="F:methyltransferase activity"/>
    <property type="evidence" value="ECO:0007669"/>
    <property type="project" value="UniProtKB-KW"/>
</dbReference>
<dbReference type="RefSeq" id="WP_199222688.1">
    <property type="nucleotide sequence ID" value="NZ_SLWQ01000001.1"/>
</dbReference>
<dbReference type="Gene3D" id="6.20.50.110">
    <property type="entry name" value="Methyltransferase, zinc-binding domain"/>
    <property type="match status" value="1"/>
</dbReference>
<feature type="domain" description="C-methyltransferase" evidence="2">
    <location>
        <begin position="245"/>
        <end position="402"/>
    </location>
</feature>